<dbReference type="PROSITE" id="PS51257">
    <property type="entry name" value="PROKAR_LIPOPROTEIN"/>
    <property type="match status" value="1"/>
</dbReference>
<dbReference type="RefSeq" id="WP_229961213.1">
    <property type="nucleotide sequence ID" value="NZ_JAJJWI010000011.1"/>
</dbReference>
<reference evidence="2" key="1">
    <citation type="journal article" date="2019" name="Int. J. Syst. Evol. Microbiol.">
        <title>The Global Catalogue of Microorganisms (GCM) 10K type strain sequencing project: providing services to taxonomists for standard genome sequencing and annotation.</title>
        <authorList>
            <consortium name="The Broad Institute Genomics Platform"/>
            <consortium name="The Broad Institute Genome Sequencing Center for Infectious Disease"/>
            <person name="Wu L."/>
            <person name="Ma J."/>
        </authorList>
    </citation>
    <scope>NUCLEOTIDE SEQUENCE [LARGE SCALE GENOMIC DNA]</scope>
    <source>
        <strain evidence="2">JCM 16545</strain>
    </source>
</reference>
<proteinExistence type="predicted"/>
<protein>
    <recommendedName>
        <fullName evidence="3">DUF4843 domain-containing protein</fullName>
    </recommendedName>
</protein>
<accession>A0ABW4X2N3</accession>
<sequence length="179" mass="19445">MKNIILLFSLLFTVALTSCEKDEYTEFYSDNRPEIPVTFPGTTTYGFNPYITHSISGGGNIEFTLAIPENSGRTIKEITKIVAGSTSINAGTVTSADVADKTGKVAVVSYNNATPIPVNSTTATFTTTLEEFKSKTEEAAKTDDNKLVKDGGEIAFMFLITLDNDQTIIPVQVRVRLTE</sequence>
<keyword evidence="2" id="KW-1185">Reference proteome</keyword>
<comment type="caution">
    <text evidence="1">The sequence shown here is derived from an EMBL/GenBank/DDBJ whole genome shotgun (WGS) entry which is preliminary data.</text>
</comment>
<evidence type="ECO:0000313" key="1">
    <source>
        <dbReference type="EMBL" id="MFD2069243.1"/>
    </source>
</evidence>
<dbReference type="Proteomes" id="UP001597369">
    <property type="component" value="Unassembled WGS sequence"/>
</dbReference>
<dbReference type="EMBL" id="JBHUHV010000059">
    <property type="protein sequence ID" value="MFD2069243.1"/>
    <property type="molecule type" value="Genomic_DNA"/>
</dbReference>
<evidence type="ECO:0000313" key="2">
    <source>
        <dbReference type="Proteomes" id="UP001597369"/>
    </source>
</evidence>
<name>A0ABW4X2N3_9BACT</name>
<evidence type="ECO:0008006" key="3">
    <source>
        <dbReference type="Google" id="ProtNLM"/>
    </source>
</evidence>
<organism evidence="1 2">
    <name type="scientific">Pontibacter silvestris</name>
    <dbReference type="NCBI Taxonomy" id="2305183"/>
    <lineage>
        <taxon>Bacteria</taxon>
        <taxon>Pseudomonadati</taxon>
        <taxon>Bacteroidota</taxon>
        <taxon>Cytophagia</taxon>
        <taxon>Cytophagales</taxon>
        <taxon>Hymenobacteraceae</taxon>
        <taxon>Pontibacter</taxon>
    </lineage>
</organism>
<gene>
    <name evidence="1" type="ORF">ACFSKU_20330</name>
</gene>